<dbReference type="Pfam" id="PF13927">
    <property type="entry name" value="Ig_3"/>
    <property type="match status" value="1"/>
</dbReference>
<reference evidence="19" key="1">
    <citation type="submission" date="2025-08" db="UniProtKB">
        <authorList>
            <consortium name="RefSeq"/>
        </authorList>
    </citation>
    <scope>IDENTIFICATION</scope>
    <source>
        <tissue evidence="19">Whole insect</tissue>
    </source>
</reference>
<proteinExistence type="inferred from homology"/>
<dbReference type="SUPFAM" id="SSF48726">
    <property type="entry name" value="Immunoglobulin"/>
    <property type="match status" value="2"/>
</dbReference>
<dbReference type="PROSITE" id="PS50104">
    <property type="entry name" value="TIR"/>
    <property type="match status" value="1"/>
</dbReference>
<dbReference type="SUPFAM" id="SSF52200">
    <property type="entry name" value="Toll/Interleukin receptor TIR domain"/>
    <property type="match status" value="1"/>
</dbReference>
<dbReference type="InterPro" id="IPR003599">
    <property type="entry name" value="Ig_sub"/>
</dbReference>
<dbReference type="GO" id="GO:0007165">
    <property type="term" value="P:signal transduction"/>
    <property type="evidence" value="ECO:0007669"/>
    <property type="project" value="InterPro"/>
</dbReference>
<evidence type="ECO:0000256" key="5">
    <source>
        <dbReference type="ARBA" id="ARBA00022830"/>
    </source>
</evidence>
<dbReference type="Gene3D" id="2.60.40.10">
    <property type="entry name" value="Immunoglobulins"/>
    <property type="match status" value="2"/>
</dbReference>
<evidence type="ECO:0000256" key="13">
    <source>
        <dbReference type="ARBA" id="ARBA00045444"/>
    </source>
</evidence>
<keyword evidence="8" id="KW-0325">Glycoprotein</keyword>
<evidence type="ECO:0000256" key="9">
    <source>
        <dbReference type="ARBA" id="ARBA00023258"/>
    </source>
</evidence>
<keyword evidence="10" id="KW-0393">Immunoglobulin domain</keyword>
<dbReference type="InterPro" id="IPR035897">
    <property type="entry name" value="Toll_tir_struct_dom_sf"/>
</dbReference>
<keyword evidence="3" id="KW-1090">Inhibition of host innate immune response by virus</keyword>
<comment type="similarity">
    <text evidence="1">Belongs to the interleukin-1 receptor family.</text>
</comment>
<dbReference type="PROSITE" id="PS50835">
    <property type="entry name" value="IG_LIKE"/>
    <property type="match status" value="2"/>
</dbReference>
<comment type="function">
    <text evidence="13">Counteracts the antiviral effects of host IFN-alpha/beta and key IFN-inducible proteins involved in viral RNA degradation suxh as host OAS1. Acts as a soluble IFN-alpha receptor and thus inhibits the interaction between host IFN-alpha and its receptor.</text>
</comment>
<dbReference type="AlphaFoldDB" id="A0A6P7F4K1"/>
<dbReference type="RefSeq" id="XP_028130361.1">
    <property type="nucleotide sequence ID" value="XM_028274560.1"/>
</dbReference>
<evidence type="ECO:0000256" key="15">
    <source>
        <dbReference type="SAM" id="Phobius"/>
    </source>
</evidence>
<dbReference type="PANTHER" id="PTHR11890">
    <property type="entry name" value="INTERLEUKIN-1 RECEPTOR FAMILY MEMBER"/>
    <property type="match status" value="1"/>
</dbReference>
<keyword evidence="15" id="KW-1133">Transmembrane helix</keyword>
<dbReference type="PANTHER" id="PTHR11890:SF44">
    <property type="entry name" value="X-LINKED INTERLEUKIN-1 RECEPTOR ACCESSORY PROTEIN-LIKE 2"/>
    <property type="match status" value="1"/>
</dbReference>
<keyword evidence="5" id="KW-0899">Viral immunoevasion</keyword>
<comment type="subunit">
    <text evidence="11">Interacts with host IFNA1.</text>
</comment>
<keyword evidence="15" id="KW-0812">Transmembrane</keyword>
<feature type="chain" id="PRO_5027922244" description="Soluble interferon alpha/beta receptor OPG204" evidence="16">
    <location>
        <begin position="21"/>
        <end position="473"/>
    </location>
</feature>
<feature type="signal peptide" evidence="16">
    <location>
        <begin position="1"/>
        <end position="20"/>
    </location>
</feature>
<name>A0A6P7F4K1_DIAVI</name>
<keyword evidence="15" id="KW-0472">Membrane</keyword>
<evidence type="ECO:0000313" key="19">
    <source>
        <dbReference type="RefSeq" id="XP_028130361.1"/>
    </source>
</evidence>
<feature type="domain" description="TIR" evidence="17">
    <location>
        <begin position="302"/>
        <end position="442"/>
    </location>
</feature>
<keyword evidence="2" id="KW-0244">Early protein</keyword>
<dbReference type="InterPro" id="IPR036179">
    <property type="entry name" value="Ig-like_dom_sf"/>
</dbReference>
<feature type="domain" description="Ig-like" evidence="18">
    <location>
        <begin position="137"/>
        <end position="239"/>
    </location>
</feature>
<keyword evidence="7" id="KW-1015">Disulfide bond</keyword>
<evidence type="ECO:0000256" key="11">
    <source>
        <dbReference type="ARBA" id="ARBA00038761"/>
    </source>
</evidence>
<dbReference type="InParanoid" id="A0A6P7F4K1"/>
<dbReference type="GO" id="GO:0016787">
    <property type="term" value="F:hydrolase activity"/>
    <property type="evidence" value="ECO:0007669"/>
    <property type="project" value="UniProtKB-KW"/>
</dbReference>
<evidence type="ECO:0000259" key="17">
    <source>
        <dbReference type="PROSITE" id="PS50104"/>
    </source>
</evidence>
<feature type="domain" description="Ig-like" evidence="18">
    <location>
        <begin position="1"/>
        <end position="126"/>
    </location>
</feature>
<evidence type="ECO:0000256" key="10">
    <source>
        <dbReference type="ARBA" id="ARBA00023319"/>
    </source>
</evidence>
<organism evidence="19">
    <name type="scientific">Diabrotica virgifera virgifera</name>
    <name type="common">western corn rootworm</name>
    <dbReference type="NCBI Taxonomy" id="50390"/>
    <lineage>
        <taxon>Eukaryota</taxon>
        <taxon>Metazoa</taxon>
        <taxon>Ecdysozoa</taxon>
        <taxon>Arthropoda</taxon>
        <taxon>Hexapoda</taxon>
        <taxon>Insecta</taxon>
        <taxon>Pterygota</taxon>
        <taxon>Neoptera</taxon>
        <taxon>Endopterygota</taxon>
        <taxon>Coleoptera</taxon>
        <taxon>Polyphaga</taxon>
        <taxon>Cucujiformia</taxon>
        <taxon>Chrysomeloidea</taxon>
        <taxon>Chrysomelidae</taxon>
        <taxon>Galerucinae</taxon>
        <taxon>Diabroticina</taxon>
        <taxon>Diabroticites</taxon>
        <taxon>Diabrotica</taxon>
    </lineage>
</organism>
<evidence type="ECO:0000259" key="18">
    <source>
        <dbReference type="PROSITE" id="PS50835"/>
    </source>
</evidence>
<sequence>MAMFRLAFSVLLCLVPGILGMNNFCNRNNYENLPRNNMQFSKEVNFREFAVVGNLKALHCCAKDYHTITWYKDNKVYPWPLELSTMLLFPASVNQTIYVQSVKPTDAGNYTCVLKNDTVLHSHTIQLRLFDRAPDDPQITYLSEDTVLSVGDNLRLFCEAFVGLVDVPDAHSEVYWNKLYPNSTTYDELPSHIRHAQTEQEDGQTLGAYMIIDSIQSEDFGEYECVITKPGITIKKYIKVIEREIEVEYLDPSPLPIAKLAILMTAILCLFVAVVVLYLKFGLKVQVRLKDTLSPLEDSDGKEKDVLVVYTSADSELALGVLLPTLEEKYKYTCDSKELCPEISLWYKDLSEGEKYRRVIVVISPAMLEGSWDPSRLLLALKQLKGFGPNVIFISLKELPKTEPEIKNAEGETLSAVIRSLGVIVWDRRDEEKVWYLLRLKLPPKRTGSEKRTTGPDTRLRNNSQESIGEYVV</sequence>
<gene>
    <name evidence="19" type="primary">LOC114326249</name>
</gene>
<evidence type="ECO:0000256" key="3">
    <source>
        <dbReference type="ARBA" id="ARBA00022632"/>
    </source>
</evidence>
<keyword evidence="5" id="KW-1114">Inhibition of host interferon signaling pathway by virus</keyword>
<dbReference type="InterPro" id="IPR015621">
    <property type="entry name" value="IL-1_rcpt_fam"/>
</dbReference>
<feature type="transmembrane region" description="Helical" evidence="15">
    <location>
        <begin position="260"/>
        <end position="279"/>
    </location>
</feature>
<dbReference type="GO" id="GO:0039502">
    <property type="term" value="P:symbiont-mediated suppression of host type I interferon-mediated signaling pathway"/>
    <property type="evidence" value="ECO:0007669"/>
    <property type="project" value="UniProtKB-KW"/>
</dbReference>
<dbReference type="Gene3D" id="3.40.50.10140">
    <property type="entry name" value="Toll/interleukin-1 receptor homology (TIR) domain"/>
    <property type="match status" value="1"/>
</dbReference>
<dbReference type="InterPro" id="IPR000157">
    <property type="entry name" value="TIR_dom"/>
</dbReference>
<evidence type="ECO:0000256" key="12">
    <source>
        <dbReference type="ARBA" id="ARBA00041012"/>
    </source>
</evidence>
<evidence type="ECO:0000256" key="8">
    <source>
        <dbReference type="ARBA" id="ARBA00023180"/>
    </source>
</evidence>
<evidence type="ECO:0000256" key="14">
    <source>
        <dbReference type="SAM" id="MobiDB-lite"/>
    </source>
</evidence>
<dbReference type="InterPro" id="IPR013783">
    <property type="entry name" value="Ig-like_fold"/>
</dbReference>
<feature type="region of interest" description="Disordered" evidence="14">
    <location>
        <begin position="446"/>
        <end position="473"/>
    </location>
</feature>
<evidence type="ECO:0000256" key="16">
    <source>
        <dbReference type="SAM" id="SignalP"/>
    </source>
</evidence>
<accession>A0A6P7F4K1</accession>
<dbReference type="KEGG" id="dvv:114326249"/>
<evidence type="ECO:0000256" key="4">
    <source>
        <dbReference type="ARBA" id="ARBA00022801"/>
    </source>
</evidence>
<keyword evidence="5" id="KW-0945">Host-virus interaction</keyword>
<keyword evidence="4" id="KW-0378">Hydrolase</keyword>
<protein>
    <recommendedName>
        <fullName evidence="12">Soluble interferon alpha/beta receptor OPG204</fullName>
    </recommendedName>
</protein>
<evidence type="ECO:0000256" key="2">
    <source>
        <dbReference type="ARBA" id="ARBA00022518"/>
    </source>
</evidence>
<feature type="compositionally biased region" description="Basic and acidic residues" evidence="14">
    <location>
        <begin position="447"/>
        <end position="460"/>
    </location>
</feature>
<evidence type="ECO:0000256" key="6">
    <source>
        <dbReference type="ARBA" id="ARBA00023027"/>
    </source>
</evidence>
<keyword evidence="9" id="KW-0922">Interferon antiviral system evasion</keyword>
<dbReference type="InterPro" id="IPR007110">
    <property type="entry name" value="Ig-like_dom"/>
</dbReference>
<dbReference type="OrthoDB" id="6019866at2759"/>
<keyword evidence="16" id="KW-0732">Signal</keyword>
<dbReference type="CDD" id="cd00096">
    <property type="entry name" value="Ig"/>
    <property type="match status" value="1"/>
</dbReference>
<keyword evidence="6" id="KW-0520">NAD</keyword>
<evidence type="ECO:0000256" key="1">
    <source>
        <dbReference type="ARBA" id="ARBA00009752"/>
    </source>
</evidence>
<evidence type="ECO:0000256" key="7">
    <source>
        <dbReference type="ARBA" id="ARBA00023157"/>
    </source>
</evidence>
<dbReference type="SMART" id="SM00409">
    <property type="entry name" value="IG"/>
    <property type="match status" value="2"/>
</dbReference>